<dbReference type="AlphaFoldDB" id="A0A934QFB7"/>
<dbReference type="InterPro" id="IPR009057">
    <property type="entry name" value="Homeodomain-like_sf"/>
</dbReference>
<protein>
    <submittedName>
        <fullName evidence="8">TetR/AcrR family transcriptional regulator C-terminal domain-containing protein</fullName>
    </submittedName>
</protein>
<keyword evidence="1" id="KW-0678">Repressor</keyword>
<dbReference type="Gene3D" id="1.10.357.10">
    <property type="entry name" value="Tetracycline Repressor, domain 2"/>
    <property type="match status" value="1"/>
</dbReference>
<evidence type="ECO:0000256" key="6">
    <source>
        <dbReference type="SAM" id="MobiDB-lite"/>
    </source>
</evidence>
<comment type="caution">
    <text evidence="8">The sequence shown here is derived from an EMBL/GenBank/DDBJ whole genome shotgun (WGS) entry which is preliminary data.</text>
</comment>
<evidence type="ECO:0000256" key="5">
    <source>
        <dbReference type="PROSITE-ProRule" id="PRU00335"/>
    </source>
</evidence>
<dbReference type="Pfam" id="PF00440">
    <property type="entry name" value="TetR_N"/>
    <property type="match status" value="1"/>
</dbReference>
<name>A0A934QFB7_9MICO</name>
<gene>
    <name evidence="8" type="ORF">JD292_09475</name>
</gene>
<proteinExistence type="predicted"/>
<feature type="region of interest" description="Disordered" evidence="6">
    <location>
        <begin position="1"/>
        <end position="24"/>
    </location>
</feature>
<dbReference type="EMBL" id="JAEHOI010000009">
    <property type="protein sequence ID" value="MBK0422302.1"/>
    <property type="molecule type" value="Genomic_DNA"/>
</dbReference>
<dbReference type="GO" id="GO:0003700">
    <property type="term" value="F:DNA-binding transcription factor activity"/>
    <property type="evidence" value="ECO:0007669"/>
    <property type="project" value="TreeGrafter"/>
</dbReference>
<evidence type="ECO:0000256" key="2">
    <source>
        <dbReference type="ARBA" id="ARBA00023015"/>
    </source>
</evidence>
<dbReference type="SUPFAM" id="SSF46689">
    <property type="entry name" value="Homeodomain-like"/>
    <property type="match status" value="1"/>
</dbReference>
<evidence type="ECO:0000256" key="1">
    <source>
        <dbReference type="ARBA" id="ARBA00022491"/>
    </source>
</evidence>
<feature type="DNA-binding region" description="H-T-H motif" evidence="5">
    <location>
        <begin position="52"/>
        <end position="71"/>
    </location>
</feature>
<organism evidence="8 9">
    <name type="scientific">Leucobacter edaphi</name>
    <dbReference type="NCBI Taxonomy" id="2796472"/>
    <lineage>
        <taxon>Bacteria</taxon>
        <taxon>Bacillati</taxon>
        <taxon>Actinomycetota</taxon>
        <taxon>Actinomycetes</taxon>
        <taxon>Micrococcales</taxon>
        <taxon>Microbacteriaceae</taxon>
        <taxon>Leucobacter</taxon>
    </lineage>
</organism>
<keyword evidence="9" id="KW-1185">Reference proteome</keyword>
<dbReference type="GO" id="GO:0000976">
    <property type="term" value="F:transcription cis-regulatory region binding"/>
    <property type="evidence" value="ECO:0007669"/>
    <property type="project" value="TreeGrafter"/>
</dbReference>
<keyword evidence="3 5" id="KW-0238">DNA-binding</keyword>
<dbReference type="InterPro" id="IPR050109">
    <property type="entry name" value="HTH-type_TetR-like_transc_reg"/>
</dbReference>
<evidence type="ECO:0000313" key="8">
    <source>
        <dbReference type="EMBL" id="MBK0422302.1"/>
    </source>
</evidence>
<accession>A0A934QFB7</accession>
<evidence type="ECO:0000256" key="4">
    <source>
        <dbReference type="ARBA" id="ARBA00023163"/>
    </source>
</evidence>
<evidence type="ECO:0000256" key="3">
    <source>
        <dbReference type="ARBA" id="ARBA00023125"/>
    </source>
</evidence>
<dbReference type="InterPro" id="IPR003012">
    <property type="entry name" value="Tet_transcr_reg_TetR"/>
</dbReference>
<dbReference type="Proteomes" id="UP000618733">
    <property type="component" value="Unassembled WGS sequence"/>
</dbReference>
<evidence type="ECO:0000259" key="7">
    <source>
        <dbReference type="PROSITE" id="PS50977"/>
    </source>
</evidence>
<dbReference type="GO" id="GO:0046677">
    <property type="term" value="P:response to antibiotic"/>
    <property type="evidence" value="ECO:0007669"/>
    <property type="project" value="InterPro"/>
</dbReference>
<dbReference type="SUPFAM" id="SSF48498">
    <property type="entry name" value="Tetracyclin repressor-like, C-terminal domain"/>
    <property type="match status" value="1"/>
</dbReference>
<dbReference type="PROSITE" id="PS50977">
    <property type="entry name" value="HTH_TETR_2"/>
    <property type="match status" value="1"/>
</dbReference>
<dbReference type="PANTHER" id="PTHR30055">
    <property type="entry name" value="HTH-TYPE TRANSCRIPTIONAL REGULATOR RUTR"/>
    <property type="match status" value="1"/>
</dbReference>
<sequence>MPGTEAGDTPGAASEPPVRRRAGRPRTGILSRKLILETGLRLIDERGADGAGMRAIAHELGVGPSALYNHVGGQAELMAGIRELISDRIGSEMFADLPWDQALEAWAHRYRAAFAAHPPTIAMLAVLPLSADSITTVMYEDVIAKLVGAGWPPARALELLVALEAFILGAALDLAADPDMMNPGPRGDVPAYSAAYAARAARIEETGTSAADASFALGLRAMLAGFRAELAGLSAADE</sequence>
<dbReference type="GO" id="GO:0045892">
    <property type="term" value="P:negative regulation of DNA-templated transcription"/>
    <property type="evidence" value="ECO:0007669"/>
    <property type="project" value="InterPro"/>
</dbReference>
<dbReference type="InterPro" id="IPR004111">
    <property type="entry name" value="Repressor_TetR_C"/>
</dbReference>
<keyword evidence="2" id="KW-0805">Transcription regulation</keyword>
<dbReference type="InterPro" id="IPR001647">
    <property type="entry name" value="HTH_TetR"/>
</dbReference>
<evidence type="ECO:0000313" key="9">
    <source>
        <dbReference type="Proteomes" id="UP000618733"/>
    </source>
</evidence>
<dbReference type="PANTHER" id="PTHR30055:SF151">
    <property type="entry name" value="TRANSCRIPTIONAL REGULATORY PROTEIN"/>
    <property type="match status" value="1"/>
</dbReference>
<reference evidence="8" key="1">
    <citation type="submission" date="2020-12" db="EMBL/GenBank/DDBJ databases">
        <title>Leucobacter sp. CAS2, isolated from Chromium sludge.</title>
        <authorList>
            <person name="Xu Z."/>
        </authorList>
    </citation>
    <scope>NUCLEOTIDE SEQUENCE</scope>
    <source>
        <strain evidence="8">CSA2</strain>
    </source>
</reference>
<dbReference type="InterPro" id="IPR036271">
    <property type="entry name" value="Tet_transcr_reg_TetR-rel_C_sf"/>
</dbReference>
<keyword evidence="4" id="KW-0804">Transcription</keyword>
<dbReference type="Pfam" id="PF02909">
    <property type="entry name" value="TetR_C_1"/>
    <property type="match status" value="1"/>
</dbReference>
<dbReference type="PRINTS" id="PR00400">
    <property type="entry name" value="TETREPRESSOR"/>
</dbReference>
<feature type="domain" description="HTH tetR-type" evidence="7">
    <location>
        <begin position="29"/>
        <end position="89"/>
    </location>
</feature>